<reference evidence="3" key="1">
    <citation type="submission" date="2016-10" db="EMBL/GenBank/DDBJ databases">
        <authorList>
            <person name="Varghese N."/>
            <person name="Submissions S."/>
        </authorList>
    </citation>
    <scope>NUCLEOTIDE SEQUENCE [LARGE SCALE GENOMIC DNA]</scope>
    <source>
        <strain evidence="3">JCM 18195</strain>
    </source>
</reference>
<evidence type="ECO:0000313" key="3">
    <source>
        <dbReference type="Proteomes" id="UP000243084"/>
    </source>
</evidence>
<dbReference type="OrthoDB" id="8903620at2"/>
<name>A0A1I5XSJ9_9GAMM</name>
<accession>A0A1I5XSJ9</accession>
<dbReference type="AlphaFoldDB" id="A0A1I5XSJ9"/>
<protein>
    <submittedName>
        <fullName evidence="2">Predicted lipoprotein</fullName>
    </submittedName>
</protein>
<proteinExistence type="predicted"/>
<evidence type="ECO:0000256" key="1">
    <source>
        <dbReference type="SAM" id="SignalP"/>
    </source>
</evidence>
<dbReference type="Proteomes" id="UP000243084">
    <property type="component" value="Unassembled WGS sequence"/>
</dbReference>
<feature type="chain" id="PRO_5017454440" evidence="1">
    <location>
        <begin position="29"/>
        <end position="292"/>
    </location>
</feature>
<gene>
    <name evidence="2" type="ORF">SAMN05216229_11782</name>
</gene>
<keyword evidence="2" id="KW-0449">Lipoprotein</keyword>
<sequence length="292" mass="32153">MLPASSASPWILACLLATQAGTTTAVLAATPDESGARTLETPNYWTRERKAKALNLGIVGGVTAYGFATWDWGESEFRSESEGWFGRDTDSGGADKLGHAYTGAVTTALASSLYRHWGYDEAEAARFGALSGLLLTTSVEVGDGFSPDHGFSWEDQIANMAGVGLEYLRLRNPTWRARVQFRWEYFPSPAMRHGKQNDITTDYSGSRWMLAFPLRAWGVQDSTLGHFDLLVGYGTRGYAKDDREFFDETERHPFIGVGINIPLLLDVLSASPRTQRVFEYLQIPGTALPLPP</sequence>
<dbReference type="Pfam" id="PF10043">
    <property type="entry name" value="DUF2279"/>
    <property type="match status" value="1"/>
</dbReference>
<keyword evidence="1" id="KW-0732">Signal</keyword>
<dbReference type="InterPro" id="IPR018736">
    <property type="entry name" value="DUF2279_periplasmic_lipo"/>
</dbReference>
<organism evidence="2 3">
    <name type="scientific">Geopseudomonas sagittaria</name>
    <dbReference type="NCBI Taxonomy" id="1135990"/>
    <lineage>
        <taxon>Bacteria</taxon>
        <taxon>Pseudomonadati</taxon>
        <taxon>Pseudomonadota</taxon>
        <taxon>Gammaproteobacteria</taxon>
        <taxon>Pseudomonadales</taxon>
        <taxon>Pseudomonadaceae</taxon>
        <taxon>Geopseudomonas</taxon>
    </lineage>
</organism>
<evidence type="ECO:0000313" key="2">
    <source>
        <dbReference type="EMBL" id="SFQ34918.1"/>
    </source>
</evidence>
<feature type="signal peptide" evidence="1">
    <location>
        <begin position="1"/>
        <end position="28"/>
    </location>
</feature>
<dbReference type="EMBL" id="FOXM01000017">
    <property type="protein sequence ID" value="SFQ34918.1"/>
    <property type="molecule type" value="Genomic_DNA"/>
</dbReference>
<keyword evidence="3" id="KW-1185">Reference proteome</keyword>